<dbReference type="CDD" id="cd20739">
    <property type="entry name" value="PoNe_DUF637"/>
    <property type="match status" value="1"/>
</dbReference>
<sequence>MEKLHGRFKENGPNHPLVEAAEQDYRRTHTDATDLSEDFGEETARIGARFEFNGDVIRDNDGNPRMRHEVDADGETVYENGKPKLTELRPNLEGATEIPPSRSAPKNGNDQFDQIYRTVDGDIAIVEAKSSTRTDRGEREVKPPGRDPRLVSQGTRAYLGDILRAMEDRGKKPGNIQERLLSQETRDKLRQNRVTCAVFKGNPVDTYMKDANGDRQWTGDPTANGYDHRIFDLSEKKAS</sequence>
<protein>
    <submittedName>
        <fullName evidence="2">Uncharacterized protein</fullName>
    </submittedName>
</protein>
<comment type="caution">
    <text evidence="2">The sequence shown here is derived from an EMBL/GenBank/DDBJ whole genome shotgun (WGS) entry which is preliminary data.</text>
</comment>
<evidence type="ECO:0000313" key="3">
    <source>
        <dbReference type="Proteomes" id="UP000584931"/>
    </source>
</evidence>
<dbReference type="AlphaFoldDB" id="A0A7Z0BLC9"/>
<feature type="compositionally biased region" description="Basic and acidic residues" evidence="1">
    <location>
        <begin position="56"/>
        <end position="71"/>
    </location>
</feature>
<accession>A0A7Z0BLC9</accession>
<feature type="region of interest" description="Disordered" evidence="1">
    <location>
        <begin position="130"/>
        <end position="149"/>
    </location>
</feature>
<dbReference type="Proteomes" id="UP000584931">
    <property type="component" value="Unassembled WGS sequence"/>
</dbReference>
<feature type="region of interest" description="Disordered" evidence="1">
    <location>
        <begin position="56"/>
        <end position="75"/>
    </location>
</feature>
<feature type="compositionally biased region" description="Basic and acidic residues" evidence="1">
    <location>
        <begin position="23"/>
        <end position="32"/>
    </location>
</feature>
<name>A0A7Z0BLC9_9ACTN</name>
<dbReference type="InterPro" id="IPR049762">
    <property type="entry name" value="PoNe_dom"/>
</dbReference>
<evidence type="ECO:0000256" key="1">
    <source>
        <dbReference type="SAM" id="MobiDB-lite"/>
    </source>
</evidence>
<proteinExistence type="predicted"/>
<reference evidence="2 3" key="1">
    <citation type="submission" date="2020-07" db="EMBL/GenBank/DDBJ databases">
        <title>Sequencing the genomes of 1000 actinobacteria strains.</title>
        <authorList>
            <person name="Klenk H.-P."/>
        </authorList>
    </citation>
    <scope>NUCLEOTIDE SEQUENCE [LARGE SCALE GENOMIC DNA]</scope>
    <source>
        <strain evidence="2 3">DSM 45278</strain>
    </source>
</reference>
<feature type="region of interest" description="Disordered" evidence="1">
    <location>
        <begin position="1"/>
        <end position="40"/>
    </location>
</feature>
<gene>
    <name evidence="2" type="ORF">HNR06_002888</name>
</gene>
<dbReference type="RefSeq" id="WP_179810362.1">
    <property type="nucleotide sequence ID" value="NZ_JACCHL010000001.1"/>
</dbReference>
<organism evidence="2 3">
    <name type="scientific">Nocardiopsis sinuspersici</name>
    <dbReference type="NCBI Taxonomy" id="501010"/>
    <lineage>
        <taxon>Bacteria</taxon>
        <taxon>Bacillati</taxon>
        <taxon>Actinomycetota</taxon>
        <taxon>Actinomycetes</taxon>
        <taxon>Streptosporangiales</taxon>
        <taxon>Nocardiopsidaceae</taxon>
        <taxon>Nocardiopsis</taxon>
    </lineage>
</organism>
<evidence type="ECO:0000313" key="2">
    <source>
        <dbReference type="EMBL" id="NYH53299.1"/>
    </source>
</evidence>
<feature type="compositionally biased region" description="Basic and acidic residues" evidence="1">
    <location>
        <begin position="1"/>
        <end position="12"/>
    </location>
</feature>
<dbReference type="EMBL" id="JACCHL010000001">
    <property type="protein sequence ID" value="NYH53299.1"/>
    <property type="molecule type" value="Genomic_DNA"/>
</dbReference>